<comment type="similarity">
    <text evidence="2 9">Belongs to the SLX4 family.</text>
</comment>
<sequence>MAHNDSIVLISSSPEFPSICDLLGKSPKKVSLRSGSHAAPIPEHAPKAFTSAASIWRSSRLDRNERVGVMNAEKLSDAALSRLDSVAAGPSLADVATDRPADGIEGQQVRQEAGAPARRRKQAKSTSADTAGDILPDSPATDAPPAKKAGKKAERKAKPTGDTAMAQTTLVKGKVTKPASTRKQSRKKTETISRHFTAQPPAQESVSEHVSLPVAEELDVVPEPAMKRRLDWTPPREGSLLQHIADSSAVKEVSPPGNPGAESMTPAQKDVFKSLLDTYGRKPEVNAGPDVADTSGSSSCDILGKRKLIEMVATVGSKAKTPEPSPVKPKAAKKKPRTITELATAGYRLPDEDDVILVTDNPKQNSLLGFLETTGEQIAGTTKDTGVKAKGAKKPAKAKPSKKAEVRKPVLLSPTSAMRQVAKQDFVFGTASQLATEDDPDLLRALHEAMKESNQADSDPFTSPAPAHSSLAFRRRLGTGLWSAGARGDDGDLLSLEVLDLTHSPQLLRDSMLPGNSRAEVQAAKQPARNDKSFIEIEVLSDDSEPLAMAAANPMPPSSRHRASQVLQLEGLAPSSPNQHQVQEQTTCDSFEPPPSNQEHHQLLLSQSSSPLQPGPEAPPPPKFELYSDAMLAKEVASYGFKAIKKRSAMIALLQQCWESKGSKNFAKKTNHVSMSTSSAKQAASPPRPRGRPRKAPATSAPDPAVKAPLQTVKRGRMRSVAPVSTDTEASQDEKPAEKRSPRKPKKAAAAALPKPKGKAASKRARSPQAPPATAPATPRRRNAAAKSAIEIADSESDDSFVSSPESLSGKTDASSSPRSQQRDVSITEDTEMSLVASPTSQQLALFGYITQAVITAPPTKDPTNPSWHEKMLMYDPIILEDLAAWLNSGQLDRVGYDGEVSPGDVKRWCESKSVCCLWRVNLNGKERKRF</sequence>
<feature type="region of interest" description="Disordered" evidence="10">
    <location>
        <begin position="315"/>
        <end position="338"/>
    </location>
</feature>
<evidence type="ECO:0000256" key="1">
    <source>
        <dbReference type="ARBA" id="ARBA00004123"/>
    </source>
</evidence>
<feature type="region of interest" description="Disordered" evidence="10">
    <location>
        <begin position="91"/>
        <end position="210"/>
    </location>
</feature>
<dbReference type="AlphaFoldDB" id="A0AAN6QFK7"/>
<comment type="caution">
    <text evidence="11">The sequence shown here is derived from an EMBL/GenBank/DDBJ whole genome shotgun (WGS) entry which is preliminary data.</text>
</comment>
<dbReference type="GO" id="GO:0033557">
    <property type="term" value="C:Slx1-Slx4 complex"/>
    <property type="evidence" value="ECO:0007669"/>
    <property type="project" value="UniProtKB-UniRule"/>
</dbReference>
<keyword evidence="4 9" id="KW-0227">DNA damage</keyword>
<dbReference type="GO" id="GO:0006260">
    <property type="term" value="P:DNA replication"/>
    <property type="evidence" value="ECO:0007669"/>
    <property type="project" value="InterPro"/>
</dbReference>
<proteinExistence type="inferred from homology"/>
<evidence type="ECO:0000256" key="6">
    <source>
        <dbReference type="ARBA" id="ARBA00023204"/>
    </source>
</evidence>
<accession>A0AAN6QFK7</accession>
<organism evidence="11 12">
    <name type="scientific">Canariomyces notabilis</name>
    <dbReference type="NCBI Taxonomy" id="2074819"/>
    <lineage>
        <taxon>Eukaryota</taxon>
        <taxon>Fungi</taxon>
        <taxon>Dikarya</taxon>
        <taxon>Ascomycota</taxon>
        <taxon>Pezizomycotina</taxon>
        <taxon>Sordariomycetes</taxon>
        <taxon>Sordariomycetidae</taxon>
        <taxon>Sordariales</taxon>
        <taxon>Chaetomiaceae</taxon>
        <taxon>Canariomyces</taxon>
    </lineage>
</organism>
<evidence type="ECO:0000256" key="5">
    <source>
        <dbReference type="ARBA" id="ARBA00023172"/>
    </source>
</evidence>
<feature type="region of interest" description="Disordered" evidence="10">
    <location>
        <begin position="574"/>
        <end position="602"/>
    </location>
</feature>
<feature type="compositionally biased region" description="Polar residues" evidence="10">
    <location>
        <begin position="672"/>
        <end position="682"/>
    </location>
</feature>
<evidence type="ECO:0000313" key="11">
    <source>
        <dbReference type="EMBL" id="KAK4109343.1"/>
    </source>
</evidence>
<reference evidence="11" key="1">
    <citation type="journal article" date="2023" name="Mol. Phylogenet. Evol.">
        <title>Genome-scale phylogeny and comparative genomics of the fungal order Sordariales.</title>
        <authorList>
            <person name="Hensen N."/>
            <person name="Bonometti L."/>
            <person name="Westerberg I."/>
            <person name="Brannstrom I.O."/>
            <person name="Guillou S."/>
            <person name="Cros-Aarteil S."/>
            <person name="Calhoun S."/>
            <person name="Haridas S."/>
            <person name="Kuo A."/>
            <person name="Mondo S."/>
            <person name="Pangilinan J."/>
            <person name="Riley R."/>
            <person name="LaButti K."/>
            <person name="Andreopoulos B."/>
            <person name="Lipzen A."/>
            <person name="Chen C."/>
            <person name="Yan M."/>
            <person name="Daum C."/>
            <person name="Ng V."/>
            <person name="Clum A."/>
            <person name="Steindorff A."/>
            <person name="Ohm R.A."/>
            <person name="Martin F."/>
            <person name="Silar P."/>
            <person name="Natvig D.O."/>
            <person name="Lalanne C."/>
            <person name="Gautier V."/>
            <person name="Ament-Velasquez S.L."/>
            <person name="Kruys A."/>
            <person name="Hutchinson M.I."/>
            <person name="Powell A.J."/>
            <person name="Barry K."/>
            <person name="Miller A.N."/>
            <person name="Grigoriev I.V."/>
            <person name="Debuchy R."/>
            <person name="Gladieux P."/>
            <person name="Hiltunen Thoren M."/>
            <person name="Johannesson H."/>
        </authorList>
    </citation>
    <scope>NUCLEOTIDE SEQUENCE</scope>
    <source>
        <strain evidence="11">CBS 508.74</strain>
    </source>
</reference>
<evidence type="ECO:0000256" key="10">
    <source>
        <dbReference type="SAM" id="MobiDB-lite"/>
    </source>
</evidence>
<evidence type="ECO:0000256" key="4">
    <source>
        <dbReference type="ARBA" id="ARBA00022763"/>
    </source>
</evidence>
<feature type="compositionally biased region" description="Basic residues" evidence="10">
    <location>
        <begin position="390"/>
        <end position="401"/>
    </location>
</feature>
<keyword evidence="7 9" id="KW-0539">Nucleus</keyword>
<evidence type="ECO:0000256" key="8">
    <source>
        <dbReference type="ARBA" id="ARBA00029496"/>
    </source>
</evidence>
<dbReference type="InterPro" id="IPR027784">
    <property type="entry name" value="Slx4_ascomycetes"/>
</dbReference>
<protein>
    <recommendedName>
        <fullName evidence="8 9">Structure-specific endonuclease subunit SLX4</fullName>
    </recommendedName>
</protein>
<reference evidence="11" key="2">
    <citation type="submission" date="2023-05" db="EMBL/GenBank/DDBJ databases">
        <authorList>
            <consortium name="Lawrence Berkeley National Laboratory"/>
            <person name="Steindorff A."/>
            <person name="Hensen N."/>
            <person name="Bonometti L."/>
            <person name="Westerberg I."/>
            <person name="Brannstrom I.O."/>
            <person name="Guillou S."/>
            <person name="Cros-Aarteil S."/>
            <person name="Calhoun S."/>
            <person name="Haridas S."/>
            <person name="Kuo A."/>
            <person name="Mondo S."/>
            <person name="Pangilinan J."/>
            <person name="Riley R."/>
            <person name="Labutti K."/>
            <person name="Andreopoulos B."/>
            <person name="Lipzen A."/>
            <person name="Chen C."/>
            <person name="Yanf M."/>
            <person name="Daum C."/>
            <person name="Ng V."/>
            <person name="Clum A."/>
            <person name="Ohm R."/>
            <person name="Martin F."/>
            <person name="Silar P."/>
            <person name="Natvig D."/>
            <person name="Lalanne C."/>
            <person name="Gautier V."/>
            <person name="Ament-Velasquez S.L."/>
            <person name="Kruys A."/>
            <person name="Hutchinson M.I."/>
            <person name="Powell A.J."/>
            <person name="Barry K."/>
            <person name="Miller A.N."/>
            <person name="Grigoriev I.V."/>
            <person name="Debuchy R."/>
            <person name="Gladieux P."/>
            <person name="Thoren M.H."/>
            <person name="Johannesson H."/>
        </authorList>
    </citation>
    <scope>NUCLEOTIDE SEQUENCE</scope>
    <source>
        <strain evidence="11">CBS 508.74</strain>
    </source>
</reference>
<dbReference type="Proteomes" id="UP001302812">
    <property type="component" value="Unassembled WGS sequence"/>
</dbReference>
<comment type="subunit">
    <text evidence="9">Forms a heterodimer with SLX1.</text>
</comment>
<evidence type="ECO:0000256" key="9">
    <source>
        <dbReference type="HAMAP-Rule" id="MF_03110"/>
    </source>
</evidence>
<evidence type="ECO:0000256" key="7">
    <source>
        <dbReference type="ARBA" id="ARBA00023242"/>
    </source>
</evidence>
<feature type="region of interest" description="Disordered" evidence="10">
    <location>
        <begin position="509"/>
        <end position="529"/>
    </location>
</feature>
<comment type="function">
    <text evidence="9">Regulatory subunit of the SLX1-SLX4 structure-specific endonuclease that resolves DNA secondary structures generated during DNA repair and recombination. Has endonuclease activity towards branched DNA substrates, introducing single-strand cuts in duplex DNA close to junctions with ss-DNA.</text>
</comment>
<dbReference type="EMBL" id="MU853357">
    <property type="protein sequence ID" value="KAK4109343.1"/>
    <property type="molecule type" value="Genomic_DNA"/>
</dbReference>
<keyword evidence="12" id="KW-1185">Reference proteome</keyword>
<evidence type="ECO:0000256" key="3">
    <source>
        <dbReference type="ARBA" id="ARBA00022553"/>
    </source>
</evidence>
<feature type="region of interest" description="Disordered" evidence="10">
    <location>
        <begin position="382"/>
        <end position="411"/>
    </location>
</feature>
<gene>
    <name evidence="9" type="primary">SLX4</name>
    <name evidence="11" type="ORF">N656DRAFT_716469</name>
</gene>
<evidence type="ECO:0000313" key="12">
    <source>
        <dbReference type="Proteomes" id="UP001302812"/>
    </source>
</evidence>
<feature type="region of interest" description="Disordered" evidence="10">
    <location>
        <begin position="248"/>
        <end position="267"/>
    </location>
</feature>
<dbReference type="CDD" id="cd22999">
    <property type="entry name" value="SAP_SLX4"/>
    <property type="match status" value="1"/>
</dbReference>
<keyword evidence="3 9" id="KW-0597">Phosphoprotein</keyword>
<name>A0AAN6QFK7_9PEZI</name>
<keyword evidence="6 9" id="KW-0234">DNA repair</keyword>
<keyword evidence="5 9" id="KW-0233">DNA recombination</keyword>
<feature type="region of interest" description="Disordered" evidence="10">
    <location>
        <begin position="662"/>
        <end position="832"/>
    </location>
</feature>
<dbReference type="Pfam" id="PF09494">
    <property type="entry name" value="Slx4"/>
    <property type="match status" value="1"/>
</dbReference>
<dbReference type="GO" id="GO:0006281">
    <property type="term" value="P:DNA repair"/>
    <property type="evidence" value="ECO:0007669"/>
    <property type="project" value="UniProtKB-UniRule"/>
</dbReference>
<evidence type="ECO:0000256" key="2">
    <source>
        <dbReference type="ARBA" id="ARBA00006661"/>
    </source>
</evidence>
<feature type="compositionally biased region" description="Polar residues" evidence="10">
    <location>
        <begin position="800"/>
        <end position="825"/>
    </location>
</feature>
<dbReference type="GO" id="GO:0006310">
    <property type="term" value="P:DNA recombination"/>
    <property type="evidence" value="ECO:0007669"/>
    <property type="project" value="UniProtKB-UniRule"/>
</dbReference>
<comment type="subcellular location">
    <subcellularLocation>
        <location evidence="1 9">Nucleus</location>
    </subcellularLocation>
</comment>
<feature type="compositionally biased region" description="Polar residues" evidence="10">
    <location>
        <begin position="575"/>
        <end position="589"/>
    </location>
</feature>
<dbReference type="InterPro" id="IPR018574">
    <property type="entry name" value="Structure-sp_endonuc_su_Slx4"/>
</dbReference>
<dbReference type="GO" id="GO:0017108">
    <property type="term" value="F:5'-flap endonuclease activity"/>
    <property type="evidence" value="ECO:0007669"/>
    <property type="project" value="InterPro"/>
</dbReference>
<feature type="compositionally biased region" description="Basic residues" evidence="10">
    <location>
        <begin position="756"/>
        <end position="766"/>
    </location>
</feature>
<comment type="PTM">
    <text evidence="9">Phosphorylated in response to DNA damage.</text>
</comment>
<dbReference type="HAMAP" id="MF_03110">
    <property type="entry name" value="Endonuc_su_Slx4"/>
    <property type="match status" value="1"/>
</dbReference>
<feature type="compositionally biased region" description="Polar residues" evidence="10">
    <location>
        <begin position="194"/>
        <end position="205"/>
    </location>
</feature>